<sequence>MSSTAPHHFLQHDADELEKAPAAVSVRVVRRSTGGARPKSGRSAGMKSASARTRKQISGRAGRPATKAIAAGEPKTLKGHVARIFDEGKRGPTTNPVDDDASDSRYAGYRESWRRVEEQIDSSLRSLVGPVCDRTLEVAGSIEASSSIPQLVPVIFHDAASLSSLDYSEYFSSSVSRFRDEGYAVVEVTPASLGLFRKSGVWSALLSLVSEQNEGLSGLEEPPRGQHLNTAVARRLLEGLCESGCRVVLAVENLEGLDKASFGELVFALSEAWDSVPVILLVGQFVKKEYIYSALPKNVLTKMYPTSVAIPGGRKMVEGLVKGVLLLGSSDVALDSDFFVGPELLSKACEILLEYQCSTRVLKRILRSALLEHVSREPLYAAVREGRSAAVPAELGGRLGLGRKADAQAVQRACEAGRLSLASRLFAFGLRVRLMDAAAAVLFNNKGAYLGLLRAGALCMARPGGAAKQIWEEGSLFDGLRKGILRGSKAQLVELVEAWASLVADAEGRGHGRAFLSDLAAGLESLKARAVAGEGSPPAPRPAHGPPPPKRQARAASRRMALQSHVRNLSDGVDAETGLLPLQRSCADFFASLCEVPADQAPGSCALAGILLLEDAGGVVADRIAPSIPRKMVSSVRDPGAHLLYPAEGEGTPSTSLKDEEDSSVVFHFVHGFSGSLPVEEVFEQFCGAVLGTVGGGALKGKRGAKRRRAKTSPTAGGASPAQRESLNLRFERAVQELSLTGLIRISKRKMNKYVSAVFD</sequence>
<dbReference type="InterPro" id="IPR020795">
    <property type="entry name" value="ORC3"/>
</dbReference>
<gene>
    <name evidence="2" type="ORF">HKI87_07g48670</name>
</gene>
<dbReference type="GO" id="GO:0005656">
    <property type="term" value="C:nuclear pre-replicative complex"/>
    <property type="evidence" value="ECO:0007669"/>
    <property type="project" value="TreeGrafter"/>
</dbReference>
<dbReference type="PANTHER" id="PTHR12748:SF0">
    <property type="entry name" value="ORIGIN RECOGNITION COMPLEX SUBUNIT 3"/>
    <property type="match status" value="1"/>
</dbReference>
<evidence type="ECO:0000256" key="1">
    <source>
        <dbReference type="SAM" id="MobiDB-lite"/>
    </source>
</evidence>
<dbReference type="GO" id="GO:0006270">
    <property type="term" value="P:DNA replication initiation"/>
    <property type="evidence" value="ECO:0007669"/>
    <property type="project" value="TreeGrafter"/>
</dbReference>
<feature type="region of interest" description="Disordered" evidence="1">
    <location>
        <begin position="29"/>
        <end position="68"/>
    </location>
</feature>
<dbReference type="GO" id="GO:0031261">
    <property type="term" value="C:DNA replication preinitiation complex"/>
    <property type="evidence" value="ECO:0007669"/>
    <property type="project" value="TreeGrafter"/>
</dbReference>
<dbReference type="GO" id="GO:0005664">
    <property type="term" value="C:nuclear origin of replication recognition complex"/>
    <property type="evidence" value="ECO:0007669"/>
    <property type="project" value="InterPro"/>
</dbReference>
<feature type="region of interest" description="Disordered" evidence="1">
    <location>
        <begin position="698"/>
        <end position="724"/>
    </location>
</feature>
<organism evidence="2 3">
    <name type="scientific">Chloropicon roscoffensis</name>
    <dbReference type="NCBI Taxonomy" id="1461544"/>
    <lineage>
        <taxon>Eukaryota</taxon>
        <taxon>Viridiplantae</taxon>
        <taxon>Chlorophyta</taxon>
        <taxon>Chloropicophyceae</taxon>
        <taxon>Chloropicales</taxon>
        <taxon>Chloropicaceae</taxon>
        <taxon>Chloropicon</taxon>
    </lineage>
</organism>
<keyword evidence="3" id="KW-1185">Reference proteome</keyword>
<dbReference type="Proteomes" id="UP001472866">
    <property type="component" value="Chromosome 07"/>
</dbReference>
<feature type="region of interest" description="Disordered" evidence="1">
    <location>
        <begin position="530"/>
        <end position="558"/>
    </location>
</feature>
<name>A0AAX4PC69_9CHLO</name>
<proteinExistence type="predicted"/>
<dbReference type="PANTHER" id="PTHR12748">
    <property type="entry name" value="ORIGIN RECOGNITION COMPLEX SUBUNIT 3"/>
    <property type="match status" value="1"/>
</dbReference>
<evidence type="ECO:0000313" key="2">
    <source>
        <dbReference type="EMBL" id="WZN63319.1"/>
    </source>
</evidence>
<dbReference type="EMBL" id="CP151507">
    <property type="protein sequence ID" value="WZN63319.1"/>
    <property type="molecule type" value="Genomic_DNA"/>
</dbReference>
<evidence type="ECO:0000313" key="3">
    <source>
        <dbReference type="Proteomes" id="UP001472866"/>
    </source>
</evidence>
<dbReference type="GO" id="GO:0003688">
    <property type="term" value="F:DNA replication origin binding"/>
    <property type="evidence" value="ECO:0007669"/>
    <property type="project" value="TreeGrafter"/>
</dbReference>
<reference evidence="2 3" key="1">
    <citation type="submission" date="2024-03" db="EMBL/GenBank/DDBJ databases">
        <title>Complete genome sequence of the green alga Chloropicon roscoffensis RCC1871.</title>
        <authorList>
            <person name="Lemieux C."/>
            <person name="Pombert J.-F."/>
            <person name="Otis C."/>
            <person name="Turmel M."/>
        </authorList>
    </citation>
    <scope>NUCLEOTIDE SEQUENCE [LARGE SCALE GENOMIC DNA]</scope>
    <source>
        <strain evidence="2 3">RCC1871</strain>
    </source>
</reference>
<dbReference type="AlphaFoldDB" id="A0AAX4PC69"/>
<accession>A0AAX4PC69</accession>
<protein>
    <submittedName>
        <fullName evidence="2">ORC_WH_C domain-containing protein</fullName>
    </submittedName>
</protein>
<feature type="compositionally biased region" description="Basic residues" evidence="1">
    <location>
        <begin position="700"/>
        <end position="711"/>
    </location>
</feature>
<feature type="compositionally biased region" description="Pro residues" evidence="1">
    <location>
        <begin position="537"/>
        <end position="550"/>
    </location>
</feature>